<feature type="domain" description="S1 motif" evidence="9">
    <location>
        <begin position="622"/>
        <end position="691"/>
    </location>
</feature>
<dbReference type="CDD" id="cd11363">
    <property type="entry name" value="RNase_PH_PNPase_1"/>
    <property type="match status" value="1"/>
</dbReference>
<dbReference type="Pfam" id="PF00013">
    <property type="entry name" value="KH_1"/>
    <property type="match status" value="1"/>
</dbReference>
<evidence type="ECO:0000313" key="10">
    <source>
        <dbReference type="EMBL" id="AQQ72576.1"/>
    </source>
</evidence>
<dbReference type="FunFam" id="3.30.230.70:FF:000002">
    <property type="entry name" value="Polyribonucleotide nucleotidyltransferase"/>
    <property type="match status" value="1"/>
</dbReference>
<evidence type="ECO:0000256" key="6">
    <source>
        <dbReference type="ARBA" id="ARBA00022842"/>
    </source>
</evidence>
<evidence type="ECO:0000256" key="3">
    <source>
        <dbReference type="ARBA" id="ARBA00022679"/>
    </source>
</evidence>
<reference evidence="11" key="1">
    <citation type="submission" date="2017-02" db="EMBL/GenBank/DDBJ databases">
        <title>Comparative genomics and description of representatives of a novel lineage of planctomycetes thriving in anoxic sediments.</title>
        <authorList>
            <person name="Spring S."/>
            <person name="Bunk B."/>
            <person name="Sproer C."/>
        </authorList>
    </citation>
    <scope>NUCLEOTIDE SEQUENCE [LARGE SCALE GENOMIC DNA]</scope>
    <source>
        <strain evidence="11">SM-Chi-D1</strain>
    </source>
</reference>
<dbReference type="InterPro" id="IPR036612">
    <property type="entry name" value="KH_dom_type_1_sf"/>
</dbReference>
<evidence type="ECO:0000256" key="7">
    <source>
        <dbReference type="ARBA" id="ARBA00022884"/>
    </source>
</evidence>
<comment type="subcellular location">
    <subcellularLocation>
        <location evidence="8">Cytoplasm</location>
    </subcellularLocation>
</comment>
<name>A0A1R7T6A2_9BACT</name>
<dbReference type="GO" id="GO:0000287">
    <property type="term" value="F:magnesium ion binding"/>
    <property type="evidence" value="ECO:0007669"/>
    <property type="project" value="UniProtKB-UniRule"/>
</dbReference>
<dbReference type="FunFam" id="3.30.1370.10:FF:000001">
    <property type="entry name" value="Polyribonucleotide nucleotidyltransferase"/>
    <property type="match status" value="1"/>
</dbReference>
<dbReference type="SMART" id="SM00322">
    <property type="entry name" value="KH"/>
    <property type="match status" value="1"/>
</dbReference>
<dbReference type="PANTHER" id="PTHR11252:SF0">
    <property type="entry name" value="POLYRIBONUCLEOTIDE NUCLEOTIDYLTRANSFERASE 1, MITOCHONDRIAL"/>
    <property type="match status" value="1"/>
</dbReference>
<dbReference type="SUPFAM" id="SSF54211">
    <property type="entry name" value="Ribosomal protein S5 domain 2-like"/>
    <property type="match status" value="2"/>
</dbReference>
<dbReference type="InterPro" id="IPR004087">
    <property type="entry name" value="KH_dom"/>
</dbReference>
<keyword evidence="6 8" id="KW-0460">Magnesium</keyword>
<dbReference type="STRING" id="1851148.SMSP2_02966"/>
<keyword evidence="11" id="KW-1185">Reference proteome</keyword>
<dbReference type="EMBL" id="CP019646">
    <property type="protein sequence ID" value="AQQ72576.1"/>
    <property type="molecule type" value="Genomic_DNA"/>
</dbReference>
<dbReference type="InterPro" id="IPR001247">
    <property type="entry name" value="ExoRNase_PH_dom1"/>
</dbReference>
<dbReference type="PROSITE" id="PS50084">
    <property type="entry name" value="KH_TYPE_1"/>
    <property type="match status" value="1"/>
</dbReference>
<dbReference type="OrthoDB" id="9804305at2"/>
<proteinExistence type="inferred from homology"/>
<dbReference type="CDD" id="cd02393">
    <property type="entry name" value="KH-I_PNPase"/>
    <property type="match status" value="1"/>
</dbReference>
<dbReference type="SUPFAM" id="SSF50249">
    <property type="entry name" value="Nucleic acid-binding proteins"/>
    <property type="match status" value="1"/>
</dbReference>
<feature type="binding site" evidence="8">
    <location>
        <position position="486"/>
    </location>
    <ligand>
        <name>Mg(2+)</name>
        <dbReference type="ChEBI" id="CHEBI:18420"/>
    </ligand>
</feature>
<sequence>MFNVTKIERVIGDKTVTFETGKIATQAHGAVFVSCGETKVLVTACRSNPRENIDYFPLSVDYRERQAAAGRFPGGFMKREGRPSTREILIARCIDRPIRPLFPDGYYDEVQIMANVLSADKDHDPDVLAMMGASAALSISEIPFQGPLGAVKLARVNGEYIINPTHSEIEQSDLNLLLGGRKEAINMIEVDSKEVPEDVMADAIKHAHKYIVEVCDFIQELRDACGVEKKFEVSALDEELVAKVESEIFDKLYQAKAIEMKAERKEAVDTIREAMIEKYCEPEDSEITEGIMNRILDKIEKKAVRKRLLEGKRTGNRGNDELREIECEVGLLPRVHGSAVFTRGETQAIVSAILGTGRDEQVVDGIKEEYGQRFMLHYNFPPYSVGETGMIRGAGRREIGHGALAEKALERVCPPKEEFVYTIKLISDITGSNGSSSMASVCGGCLALMDAGVPIRKPVAGISIGMITDEETGKYFLLTDILGEEDHFGDMDFKVAGTEDGITAIQLDIKADGLPHEILCEAFEQSRKARLKILETMTKTIDKPREELSKYAPKIVSTRIDPELIGKLIGPGGATIKGIQEETGTNIEIDDDGVVSISTMEGDGHLAALNIIESMFQKPEVGKLYKNAKVVSIKDFGMFLEIAPGVEGLCHISEASDKYIKELGDHFERGQVVPVKLIAIDNMGRLKLSRKAALAEMEDNGEGSADEETAQTQD</sequence>
<keyword evidence="2 8" id="KW-0963">Cytoplasm</keyword>
<dbReference type="InterPro" id="IPR036345">
    <property type="entry name" value="ExoRNase_PH_dom2_sf"/>
</dbReference>
<keyword evidence="3 8" id="KW-0808">Transferase</keyword>
<dbReference type="Proteomes" id="UP000188181">
    <property type="component" value="Chromosome"/>
</dbReference>
<dbReference type="KEGG" id="pbas:SMSP2_02966"/>
<evidence type="ECO:0000256" key="5">
    <source>
        <dbReference type="ARBA" id="ARBA00022723"/>
    </source>
</evidence>
<comment type="catalytic activity">
    <reaction evidence="8">
        <text>RNA(n+1) + phosphate = RNA(n) + a ribonucleoside 5'-diphosphate</text>
        <dbReference type="Rhea" id="RHEA:22096"/>
        <dbReference type="Rhea" id="RHEA-COMP:14527"/>
        <dbReference type="Rhea" id="RHEA-COMP:17342"/>
        <dbReference type="ChEBI" id="CHEBI:43474"/>
        <dbReference type="ChEBI" id="CHEBI:57930"/>
        <dbReference type="ChEBI" id="CHEBI:140395"/>
        <dbReference type="EC" id="2.7.7.8"/>
    </reaction>
</comment>
<dbReference type="Gene3D" id="2.40.50.140">
    <property type="entry name" value="Nucleic acid-binding proteins"/>
    <property type="match status" value="1"/>
</dbReference>
<dbReference type="GO" id="GO:0005829">
    <property type="term" value="C:cytosol"/>
    <property type="evidence" value="ECO:0007669"/>
    <property type="project" value="UniProtKB-ARBA"/>
</dbReference>
<dbReference type="InterPro" id="IPR027408">
    <property type="entry name" value="PNPase/RNase_PH_dom_sf"/>
</dbReference>
<keyword evidence="5 8" id="KW-0479">Metal-binding</keyword>
<organism evidence="10 11">
    <name type="scientific">Limihaloglobus sulfuriphilus</name>
    <dbReference type="NCBI Taxonomy" id="1851148"/>
    <lineage>
        <taxon>Bacteria</taxon>
        <taxon>Pseudomonadati</taxon>
        <taxon>Planctomycetota</taxon>
        <taxon>Phycisphaerae</taxon>
        <taxon>Sedimentisphaerales</taxon>
        <taxon>Sedimentisphaeraceae</taxon>
        <taxon>Limihaloglobus</taxon>
    </lineage>
</organism>
<dbReference type="EC" id="2.7.7.8" evidence="8"/>
<dbReference type="SUPFAM" id="SSF46915">
    <property type="entry name" value="Polynucleotide phosphorylase/guanosine pentaphosphate synthase (PNPase/GPSI), domain 3"/>
    <property type="match status" value="1"/>
</dbReference>
<feature type="binding site" evidence="8">
    <location>
        <position position="492"/>
    </location>
    <ligand>
        <name>Mg(2+)</name>
        <dbReference type="ChEBI" id="CHEBI:18420"/>
    </ligand>
</feature>
<comment type="cofactor">
    <cofactor evidence="8">
        <name>Mg(2+)</name>
        <dbReference type="ChEBI" id="CHEBI:18420"/>
    </cofactor>
</comment>
<keyword evidence="4 8" id="KW-0548">Nucleotidyltransferase</keyword>
<dbReference type="Pfam" id="PF03726">
    <property type="entry name" value="PNPase"/>
    <property type="match status" value="1"/>
</dbReference>
<dbReference type="GO" id="GO:0004654">
    <property type="term" value="F:polyribonucleotide nucleotidyltransferase activity"/>
    <property type="evidence" value="ECO:0007669"/>
    <property type="project" value="UniProtKB-UniRule"/>
</dbReference>
<dbReference type="Pfam" id="PF00575">
    <property type="entry name" value="S1"/>
    <property type="match status" value="1"/>
</dbReference>
<dbReference type="FunFam" id="3.30.230.70:FF:000001">
    <property type="entry name" value="Polyribonucleotide nucleotidyltransferase"/>
    <property type="match status" value="1"/>
</dbReference>
<dbReference type="Pfam" id="PF01138">
    <property type="entry name" value="RNase_PH"/>
    <property type="match status" value="2"/>
</dbReference>
<dbReference type="Gene3D" id="3.30.230.70">
    <property type="entry name" value="GHMP Kinase, N-terminal domain"/>
    <property type="match status" value="2"/>
</dbReference>
<dbReference type="GO" id="GO:0003723">
    <property type="term" value="F:RNA binding"/>
    <property type="evidence" value="ECO:0007669"/>
    <property type="project" value="UniProtKB-UniRule"/>
</dbReference>
<dbReference type="InterPro" id="IPR015847">
    <property type="entry name" value="ExoRNase_PH_dom2"/>
</dbReference>
<dbReference type="InterPro" id="IPR036456">
    <property type="entry name" value="PNPase_PH_RNA-bd_sf"/>
</dbReference>
<dbReference type="NCBIfam" id="TIGR03591">
    <property type="entry name" value="polynuc_phos"/>
    <property type="match status" value="1"/>
</dbReference>
<dbReference type="AlphaFoldDB" id="A0A1R7T6A2"/>
<dbReference type="Pfam" id="PF03725">
    <property type="entry name" value="RNase_PH_C"/>
    <property type="match status" value="2"/>
</dbReference>
<evidence type="ECO:0000256" key="4">
    <source>
        <dbReference type="ARBA" id="ARBA00022695"/>
    </source>
</evidence>
<gene>
    <name evidence="8 10" type="primary">pnp</name>
    <name evidence="10" type="ORF">SMSP2_02966</name>
</gene>
<dbReference type="CDD" id="cd11364">
    <property type="entry name" value="RNase_PH_PNPase_2"/>
    <property type="match status" value="1"/>
</dbReference>
<dbReference type="InterPro" id="IPR004088">
    <property type="entry name" value="KH_dom_type_1"/>
</dbReference>
<protein>
    <recommendedName>
        <fullName evidence="8">Polyribonucleotide nucleotidyltransferase</fullName>
        <ecNumber evidence="8">2.7.7.8</ecNumber>
    </recommendedName>
    <alternativeName>
        <fullName evidence="8">Polynucleotide phosphorylase</fullName>
        <shortName evidence="8">PNPase</shortName>
    </alternativeName>
</protein>
<dbReference type="InterPro" id="IPR012162">
    <property type="entry name" value="PNPase"/>
</dbReference>
<dbReference type="PANTHER" id="PTHR11252">
    <property type="entry name" value="POLYRIBONUCLEOTIDE NUCLEOTIDYLTRANSFERASE"/>
    <property type="match status" value="1"/>
</dbReference>
<evidence type="ECO:0000313" key="11">
    <source>
        <dbReference type="Proteomes" id="UP000188181"/>
    </source>
</evidence>
<dbReference type="PROSITE" id="PS51257">
    <property type="entry name" value="PROKAR_LIPOPROTEIN"/>
    <property type="match status" value="1"/>
</dbReference>
<dbReference type="InterPro" id="IPR020568">
    <property type="entry name" value="Ribosomal_Su5_D2-typ_SF"/>
</dbReference>
<keyword evidence="7 8" id="KW-0694">RNA-binding</keyword>
<evidence type="ECO:0000259" key="9">
    <source>
        <dbReference type="PROSITE" id="PS50126"/>
    </source>
</evidence>
<dbReference type="InterPro" id="IPR015848">
    <property type="entry name" value="PNPase_PH_RNA-bd_bac/org-type"/>
</dbReference>
<accession>A0A1R7T6A2</accession>
<dbReference type="GO" id="GO:0006396">
    <property type="term" value="P:RNA processing"/>
    <property type="evidence" value="ECO:0007669"/>
    <property type="project" value="InterPro"/>
</dbReference>
<dbReference type="SMART" id="SM00316">
    <property type="entry name" value="S1"/>
    <property type="match status" value="1"/>
</dbReference>
<comment type="similarity">
    <text evidence="1 8">Belongs to the polyribonucleotide nucleotidyltransferase family.</text>
</comment>
<dbReference type="RefSeq" id="WP_146684755.1">
    <property type="nucleotide sequence ID" value="NZ_CP019646.1"/>
</dbReference>
<dbReference type="Gene3D" id="3.30.1370.10">
    <property type="entry name" value="K Homology domain, type 1"/>
    <property type="match status" value="1"/>
</dbReference>
<evidence type="ECO:0000256" key="1">
    <source>
        <dbReference type="ARBA" id="ARBA00007404"/>
    </source>
</evidence>
<evidence type="ECO:0000256" key="8">
    <source>
        <dbReference type="HAMAP-Rule" id="MF_01595"/>
    </source>
</evidence>
<dbReference type="SUPFAM" id="SSF54791">
    <property type="entry name" value="Eukaryotic type KH-domain (KH-domain type I)"/>
    <property type="match status" value="1"/>
</dbReference>
<dbReference type="InterPro" id="IPR003029">
    <property type="entry name" value="S1_domain"/>
</dbReference>
<dbReference type="GO" id="GO:0000175">
    <property type="term" value="F:3'-5'-RNA exonuclease activity"/>
    <property type="evidence" value="ECO:0007669"/>
    <property type="project" value="TreeGrafter"/>
</dbReference>
<dbReference type="GO" id="GO:0006402">
    <property type="term" value="P:mRNA catabolic process"/>
    <property type="evidence" value="ECO:0007669"/>
    <property type="project" value="UniProtKB-UniRule"/>
</dbReference>
<dbReference type="HAMAP" id="MF_01595">
    <property type="entry name" value="PNPase"/>
    <property type="match status" value="1"/>
</dbReference>
<dbReference type="InterPro" id="IPR012340">
    <property type="entry name" value="NA-bd_OB-fold"/>
</dbReference>
<dbReference type="PIRSF" id="PIRSF005499">
    <property type="entry name" value="PNPase"/>
    <property type="match status" value="1"/>
</dbReference>
<evidence type="ECO:0000256" key="2">
    <source>
        <dbReference type="ARBA" id="ARBA00022490"/>
    </source>
</evidence>
<comment type="function">
    <text evidence="8">Involved in mRNA degradation. Catalyzes the phosphorolysis of single-stranded polyribonucleotides processively in the 3'- to 5'-direction.</text>
</comment>
<dbReference type="NCBIfam" id="NF008805">
    <property type="entry name" value="PRK11824.1"/>
    <property type="match status" value="1"/>
</dbReference>
<dbReference type="PROSITE" id="PS50126">
    <property type="entry name" value="S1"/>
    <property type="match status" value="1"/>
</dbReference>
<dbReference type="SUPFAM" id="SSF55666">
    <property type="entry name" value="Ribonuclease PH domain 2-like"/>
    <property type="match status" value="2"/>
</dbReference>